<dbReference type="InterPro" id="IPR036049">
    <property type="entry name" value="Ribosomal_uL29_sf"/>
</dbReference>
<protein>
    <recommendedName>
        <fullName evidence="4 5">Large ribosomal subunit protein uL29</fullName>
    </recommendedName>
</protein>
<dbReference type="PATRIC" id="fig|1704032.3.peg.1048"/>
<dbReference type="GO" id="GO:0022625">
    <property type="term" value="C:cytosolic large ribosomal subunit"/>
    <property type="evidence" value="ECO:0007669"/>
    <property type="project" value="TreeGrafter"/>
</dbReference>
<dbReference type="AlphaFoldDB" id="A0A0S7XR59"/>
<evidence type="ECO:0000313" key="7">
    <source>
        <dbReference type="Proteomes" id="UP000052020"/>
    </source>
</evidence>
<reference evidence="6 7" key="1">
    <citation type="journal article" date="2015" name="Microbiome">
        <title>Genomic resolution of linkages in carbon, nitrogen, and sulfur cycling among widespread estuary sediment bacteria.</title>
        <authorList>
            <person name="Baker B.J."/>
            <person name="Lazar C.S."/>
            <person name="Teske A.P."/>
            <person name="Dick G.J."/>
        </authorList>
    </citation>
    <scope>NUCLEOTIDE SEQUENCE [LARGE SCALE GENOMIC DNA]</scope>
    <source>
        <strain evidence="6">DG_56</strain>
    </source>
</reference>
<dbReference type="PANTHER" id="PTHR10916">
    <property type="entry name" value="60S RIBOSOMAL PROTEIN L35/50S RIBOSOMAL PROTEIN L29"/>
    <property type="match status" value="1"/>
</dbReference>
<dbReference type="Pfam" id="PF00831">
    <property type="entry name" value="Ribosomal_L29"/>
    <property type="match status" value="1"/>
</dbReference>
<dbReference type="Gene3D" id="1.10.287.310">
    <property type="match status" value="1"/>
</dbReference>
<dbReference type="SUPFAM" id="SSF46561">
    <property type="entry name" value="Ribosomal protein L29 (L29p)"/>
    <property type="match status" value="1"/>
</dbReference>
<evidence type="ECO:0000256" key="1">
    <source>
        <dbReference type="ARBA" id="ARBA00009254"/>
    </source>
</evidence>
<keyword evidence="2 5" id="KW-0689">Ribosomal protein</keyword>
<dbReference type="GO" id="GO:0003735">
    <property type="term" value="F:structural constituent of ribosome"/>
    <property type="evidence" value="ECO:0007669"/>
    <property type="project" value="InterPro"/>
</dbReference>
<evidence type="ECO:0000256" key="4">
    <source>
        <dbReference type="ARBA" id="ARBA00035204"/>
    </source>
</evidence>
<organism evidence="6 7">
    <name type="scientific">candidate division KD3-62 bacterium DG_56</name>
    <dbReference type="NCBI Taxonomy" id="1704032"/>
    <lineage>
        <taxon>Bacteria</taxon>
        <taxon>candidate division KD3-62</taxon>
    </lineage>
</organism>
<proteinExistence type="inferred from homology"/>
<evidence type="ECO:0000256" key="3">
    <source>
        <dbReference type="ARBA" id="ARBA00023274"/>
    </source>
</evidence>
<dbReference type="Proteomes" id="UP000052020">
    <property type="component" value="Unassembled WGS sequence"/>
</dbReference>
<keyword evidence="3 5" id="KW-0687">Ribonucleoprotein</keyword>
<comment type="similarity">
    <text evidence="1 5">Belongs to the universal ribosomal protein uL29 family.</text>
</comment>
<name>A0A0S7XR59_9BACT</name>
<dbReference type="FunFam" id="1.10.287.310:FF:000001">
    <property type="entry name" value="50S ribosomal protein L29"/>
    <property type="match status" value="1"/>
</dbReference>
<comment type="caution">
    <text evidence="6">The sequence shown here is derived from an EMBL/GenBank/DDBJ whole genome shotgun (WGS) entry which is preliminary data.</text>
</comment>
<dbReference type="EMBL" id="LIZY01000011">
    <property type="protein sequence ID" value="KPJ64707.1"/>
    <property type="molecule type" value="Genomic_DNA"/>
</dbReference>
<accession>A0A0S7XR59</accession>
<evidence type="ECO:0000256" key="5">
    <source>
        <dbReference type="HAMAP-Rule" id="MF_00374"/>
    </source>
</evidence>
<evidence type="ECO:0000256" key="2">
    <source>
        <dbReference type="ARBA" id="ARBA00022980"/>
    </source>
</evidence>
<dbReference type="InterPro" id="IPR050063">
    <property type="entry name" value="Ribosomal_protein_uL29"/>
</dbReference>
<evidence type="ECO:0000313" key="6">
    <source>
        <dbReference type="EMBL" id="KPJ64707.1"/>
    </source>
</evidence>
<dbReference type="NCBIfam" id="TIGR00012">
    <property type="entry name" value="L29"/>
    <property type="match status" value="1"/>
</dbReference>
<gene>
    <name evidence="5" type="primary">rpmC</name>
    <name evidence="6" type="ORF">AMK68_00845</name>
</gene>
<sequence length="68" mass="8247">MAKASALREHSDQELQQQLRHLRDELFRLRFQRATKQLDKEDRLRQVRKDIARVLTILHERGVGREQE</sequence>
<dbReference type="CDD" id="cd00427">
    <property type="entry name" value="Ribosomal_L29_HIP"/>
    <property type="match status" value="1"/>
</dbReference>
<dbReference type="PANTHER" id="PTHR10916:SF0">
    <property type="entry name" value="LARGE RIBOSOMAL SUBUNIT PROTEIN UL29C"/>
    <property type="match status" value="1"/>
</dbReference>
<dbReference type="InterPro" id="IPR001854">
    <property type="entry name" value="Ribosomal_uL29"/>
</dbReference>
<dbReference type="GO" id="GO:0006412">
    <property type="term" value="P:translation"/>
    <property type="evidence" value="ECO:0007669"/>
    <property type="project" value="UniProtKB-UniRule"/>
</dbReference>
<dbReference type="HAMAP" id="MF_00374">
    <property type="entry name" value="Ribosomal_uL29"/>
    <property type="match status" value="1"/>
</dbReference>